<dbReference type="EMBL" id="JAALAA010000005">
    <property type="protein sequence ID" value="NGN92644.1"/>
    <property type="molecule type" value="Genomic_DNA"/>
</dbReference>
<dbReference type="RefSeq" id="WP_165110394.1">
    <property type="nucleotide sequence ID" value="NZ_JAALAA010000005.1"/>
</dbReference>
<gene>
    <name evidence="1" type="ORF">G5C66_07820</name>
</gene>
<organism evidence="1 2">
    <name type="scientific">Nocardioides turkmenicus</name>
    <dbReference type="NCBI Taxonomy" id="2711220"/>
    <lineage>
        <taxon>Bacteria</taxon>
        <taxon>Bacillati</taxon>
        <taxon>Actinomycetota</taxon>
        <taxon>Actinomycetes</taxon>
        <taxon>Propionibacteriales</taxon>
        <taxon>Nocardioidaceae</taxon>
        <taxon>Nocardioides</taxon>
    </lineage>
</organism>
<name>A0A6M1QXM7_9ACTN</name>
<accession>A0A6M1QXM7</accession>
<keyword evidence="2" id="KW-1185">Reference proteome</keyword>
<sequence length="868" mass="92919">MAQEFNTADYLRLEIETPSEIQNLVQNPSGELGAWGWITPVDQTVLESTTSGGGPALIVSSPNAQQYRALTSKMPASPGKYYQGRTDIVATSSTGVYHRRLSEFYRADGTVIATYYAATYLNTLGVKFYTSPAAPAETAYVAFGIAVSGNGNVNPPVNSSVTFREVQMIETASNVATQTRVNQVRNPSLETNLNGFVAQGAGNTVTRATDQAWRGTYSLKSVVSSANTLWVRGLLASAGGYGDQALTTNKQYVLSFYARTNAARTLVVGTRLRSTTSTAATSFNRSFALAANTWTRVSVSFNSGKYNVLDYIAMLCQTNGGSWWFDGFMLEQTSTLGEWFDGSNPPTGWTASWSGTPNASSSNAESPTTQFAYVPPIVYTDILGSANTISVQRNELEVGTLQANIKDTSLDPSTADTIRPGRRVRLSALVSGAWEPIFLGKVSSAKVDYDLLYEDEAKRANITLTAVDAVSELANTRRSNGVVLIDDLPEVMEGVNVPYDIKGGINQSIGTAETAYVNDNASVLDIVAVARDTWLQEWGKPAYAWVSRNGVLNVQEQGTGGKVIGTTDHDLWNESDYLADFAVDYDTDRCINEVVIKALRITGTGSEAETEEWTFGPYRDEPSIREWGTHSQEFTVAVNPGTTLDTAYFSAYANSVLAANANPEKKVNALTLGIFKAEDIDRIPTTLSSKVLVDLYDHVRIWNDEAGIADKLLNIASIEHTITPKRWTIGVGFGSLGAVASPNAQPALAGAPAAGGWINIPLASGYQAGEAGVPQYRIKNGVVFLRGSIQETATGTLSLNSSPGHTIGTLPPEARPAGADIATLTPPQNPAANQARLFVWTNGTVKVYLTGSGAAAYVSLYAVYPAGA</sequence>
<reference evidence="1 2" key="1">
    <citation type="submission" date="2020-02" db="EMBL/GenBank/DDBJ databases">
        <title>Whole-genome analyses of novel actinobacteria.</title>
        <authorList>
            <person name="Sahin N."/>
        </authorList>
    </citation>
    <scope>NUCLEOTIDE SEQUENCE [LARGE SCALE GENOMIC DNA]</scope>
    <source>
        <strain evidence="1 2">KC13</strain>
    </source>
</reference>
<proteinExistence type="predicted"/>
<comment type="caution">
    <text evidence="1">The sequence shown here is derived from an EMBL/GenBank/DDBJ whole genome shotgun (WGS) entry which is preliminary data.</text>
</comment>
<dbReference type="Gene3D" id="2.60.120.260">
    <property type="entry name" value="Galactose-binding domain-like"/>
    <property type="match status" value="1"/>
</dbReference>
<protein>
    <recommendedName>
        <fullName evidence="3">CBM-cenC domain-containing protein</fullName>
    </recommendedName>
</protein>
<evidence type="ECO:0008006" key="3">
    <source>
        <dbReference type="Google" id="ProtNLM"/>
    </source>
</evidence>
<evidence type="ECO:0000313" key="1">
    <source>
        <dbReference type="EMBL" id="NGN92644.1"/>
    </source>
</evidence>
<dbReference type="Proteomes" id="UP000483261">
    <property type="component" value="Unassembled WGS sequence"/>
</dbReference>
<dbReference type="AlphaFoldDB" id="A0A6M1QXM7"/>
<evidence type="ECO:0000313" key="2">
    <source>
        <dbReference type="Proteomes" id="UP000483261"/>
    </source>
</evidence>